<dbReference type="InterPro" id="IPR016169">
    <property type="entry name" value="FAD-bd_PCMH_sub2"/>
</dbReference>
<dbReference type="Gene3D" id="3.40.462.20">
    <property type="match status" value="1"/>
</dbReference>
<dbReference type="GO" id="GO:0071949">
    <property type="term" value="F:FAD binding"/>
    <property type="evidence" value="ECO:0007669"/>
    <property type="project" value="InterPro"/>
</dbReference>
<accession>L8WI30</accession>
<dbReference type="InterPro" id="IPR016166">
    <property type="entry name" value="FAD-bd_PCMH"/>
</dbReference>
<dbReference type="InterPro" id="IPR012951">
    <property type="entry name" value="BBE"/>
</dbReference>
<dbReference type="InterPro" id="IPR016167">
    <property type="entry name" value="FAD-bd_PCMH_sub1"/>
</dbReference>
<keyword evidence="4" id="KW-0274">FAD</keyword>
<dbReference type="Pfam" id="PF01565">
    <property type="entry name" value="FAD_binding_4"/>
    <property type="match status" value="1"/>
</dbReference>
<dbReference type="AlphaFoldDB" id="L8WI30"/>
<dbReference type="HOGENOM" id="CLU_358308_0_0_1"/>
<dbReference type="EMBL" id="AFRT01003558">
    <property type="protein sequence ID" value="ELU36372.1"/>
    <property type="molecule type" value="Genomic_DNA"/>
</dbReference>
<evidence type="ECO:0000256" key="3">
    <source>
        <dbReference type="ARBA" id="ARBA00022630"/>
    </source>
</evidence>
<reference evidence="8 9" key="1">
    <citation type="journal article" date="2013" name="Nat. Commun.">
        <title>The evolution and pathogenic mechanisms of the rice sheath blight pathogen.</title>
        <authorList>
            <person name="Zheng A."/>
            <person name="Lin R."/>
            <person name="Xu L."/>
            <person name="Qin P."/>
            <person name="Tang C."/>
            <person name="Ai P."/>
            <person name="Zhang D."/>
            <person name="Liu Y."/>
            <person name="Sun Z."/>
            <person name="Feng H."/>
            <person name="Wang Y."/>
            <person name="Chen Y."/>
            <person name="Liang X."/>
            <person name="Fu R."/>
            <person name="Li Q."/>
            <person name="Zhang J."/>
            <person name="Yu X."/>
            <person name="Xie Z."/>
            <person name="Ding L."/>
            <person name="Guan P."/>
            <person name="Tang J."/>
            <person name="Liang Y."/>
            <person name="Wang S."/>
            <person name="Deng Q."/>
            <person name="Li S."/>
            <person name="Zhu J."/>
            <person name="Wang L."/>
            <person name="Liu H."/>
            <person name="Li P."/>
        </authorList>
    </citation>
    <scope>NUCLEOTIDE SEQUENCE [LARGE SCALE GENOMIC DNA]</scope>
    <source>
        <strain evidence="9">AG-1 IA</strain>
    </source>
</reference>
<evidence type="ECO:0000256" key="6">
    <source>
        <dbReference type="SAM" id="MobiDB-lite"/>
    </source>
</evidence>
<dbReference type="InterPro" id="IPR050416">
    <property type="entry name" value="FAD-linked_Oxidoreductase"/>
</dbReference>
<dbReference type="Pfam" id="PF08031">
    <property type="entry name" value="BBE"/>
    <property type="match status" value="1"/>
</dbReference>
<comment type="caution">
    <text evidence="8">The sequence shown here is derived from an EMBL/GenBank/DDBJ whole genome shotgun (WGS) entry which is preliminary data.</text>
</comment>
<name>L8WI30_THACA</name>
<dbReference type="SUPFAM" id="SSF56176">
    <property type="entry name" value="FAD-binding/transporter-associated domain-like"/>
    <property type="match status" value="1"/>
</dbReference>
<dbReference type="PANTHER" id="PTHR42973">
    <property type="entry name" value="BINDING OXIDOREDUCTASE, PUTATIVE (AFU_ORTHOLOGUE AFUA_1G17690)-RELATED"/>
    <property type="match status" value="1"/>
</dbReference>
<dbReference type="Gene3D" id="3.30.43.10">
    <property type="entry name" value="Uridine Diphospho-n-acetylenolpyruvylglucosamine Reductase, domain 2"/>
    <property type="match status" value="1"/>
</dbReference>
<keyword evidence="5" id="KW-0560">Oxidoreductase</keyword>
<evidence type="ECO:0000256" key="5">
    <source>
        <dbReference type="ARBA" id="ARBA00023002"/>
    </source>
</evidence>
<evidence type="ECO:0000313" key="9">
    <source>
        <dbReference type="Proteomes" id="UP000011668"/>
    </source>
</evidence>
<evidence type="ECO:0000313" key="8">
    <source>
        <dbReference type="EMBL" id="ELU36372.1"/>
    </source>
</evidence>
<keyword evidence="9" id="KW-1185">Reference proteome</keyword>
<dbReference type="PROSITE" id="PS51387">
    <property type="entry name" value="FAD_PCMH"/>
    <property type="match status" value="1"/>
</dbReference>
<dbReference type="GO" id="GO:0016491">
    <property type="term" value="F:oxidoreductase activity"/>
    <property type="evidence" value="ECO:0007669"/>
    <property type="project" value="UniProtKB-KW"/>
</dbReference>
<dbReference type="InterPro" id="IPR036318">
    <property type="entry name" value="FAD-bd_PCMH-like_sf"/>
</dbReference>
<protein>
    <submittedName>
        <fullName evidence="8">FAD binding domain-containing protein</fullName>
    </submittedName>
</protein>
<dbReference type="OrthoDB" id="415825at2759"/>
<dbReference type="Gene3D" id="3.30.465.10">
    <property type="match status" value="1"/>
</dbReference>
<dbReference type="STRING" id="983506.L8WI30"/>
<evidence type="ECO:0000256" key="4">
    <source>
        <dbReference type="ARBA" id="ARBA00022827"/>
    </source>
</evidence>
<comment type="cofactor">
    <cofactor evidence="1">
        <name>FAD</name>
        <dbReference type="ChEBI" id="CHEBI:57692"/>
    </cofactor>
</comment>
<comment type="similarity">
    <text evidence="2">Belongs to the oxygen-dependent FAD-linked oxidoreductase family.</text>
</comment>
<organism evidence="8 9">
    <name type="scientific">Thanatephorus cucumeris (strain AG1-IA)</name>
    <name type="common">Rice sheath blight fungus</name>
    <name type="synonym">Rhizoctonia solani</name>
    <dbReference type="NCBI Taxonomy" id="983506"/>
    <lineage>
        <taxon>Eukaryota</taxon>
        <taxon>Fungi</taxon>
        <taxon>Dikarya</taxon>
        <taxon>Basidiomycota</taxon>
        <taxon>Agaricomycotina</taxon>
        <taxon>Agaricomycetes</taxon>
        <taxon>Cantharellales</taxon>
        <taxon>Ceratobasidiaceae</taxon>
        <taxon>Rhizoctonia</taxon>
        <taxon>Rhizoctonia solani AG-1</taxon>
    </lineage>
</organism>
<gene>
    <name evidence="8" type="ORF">AG1IA_09598</name>
</gene>
<sequence length="782" mass="88288">MCDIRDREPVFHYRSMWFARKSKLRRSCGHAGYLTRYISLSDTLSAGFFVRNFYSLTTTVSKIMVRQSHPSVSARSIVVITSEAINSLEQILEDSQVLRRGSISYERVVFVGNLLYRMRSPKATVRPETPDEALKIVKECYEKDWHLTIKNGGHSYAGYSLNDGGIVMSIDKLNHVDVQANEVTIGGGATWRQVYDKFVGKYRNYIVVGGQCPHVGVSGFMMGAGIGPFSRSFGLCIDTVTEIKVITVSAEGEPKILTIGRPTDEELISAGTRNSGTPNITGKELEKKQNNDLFWAICGGGGGNFGVLLEFKCRTHRLNDDGKVVCGQLAWNLNDSSSRKRFYQALKSFDSKERPIELTVDGLWRANAEGLKGYLTVIYRGKLPGCHNELKQFLSFDMLAEDHELNTRPDHVDLEEMNWSDWVHKEDGWGLKSGIFHSHISVVLEHGSIKDGFIKDVDDLMEEARHKFHAAHFLWVHIGGKTKARSDISPFPWRTGHYVCNLKISWHDEEDTKEAANFLQNAWTSLKKHAIEKRAAYVNYIDPLLDPWDGPYYGENYARLQEVKRHWDPKNFFRFRQSIRAPPSGFSGARRDIPKGSNQTSEGWADYAVSNPVQFQNLKDEDEDDIYRMMRTMREGATTFGGACLRGHLQLSGHEPPSVSRVEHLTNVIVDISQNPFRKAFTSQWRTIMTKSLESKGKGLRSREIANITNCKPINLNLFSTIPTGGTQEAATSALPKSDHIPTYTPSPSPIPTPSLLYCKPTEQSHSCTGWHHTGHWLFSRV</sequence>
<keyword evidence="3" id="KW-0285">Flavoprotein</keyword>
<evidence type="ECO:0000256" key="2">
    <source>
        <dbReference type="ARBA" id="ARBA00005466"/>
    </source>
</evidence>
<proteinExistence type="inferred from homology"/>
<feature type="domain" description="FAD-binding PCMH-type" evidence="7">
    <location>
        <begin position="117"/>
        <end position="318"/>
    </location>
</feature>
<evidence type="ECO:0000259" key="7">
    <source>
        <dbReference type="PROSITE" id="PS51387"/>
    </source>
</evidence>
<dbReference type="PANTHER" id="PTHR42973:SF39">
    <property type="entry name" value="FAD-BINDING PCMH-TYPE DOMAIN-CONTAINING PROTEIN"/>
    <property type="match status" value="1"/>
</dbReference>
<evidence type="ECO:0000256" key="1">
    <source>
        <dbReference type="ARBA" id="ARBA00001974"/>
    </source>
</evidence>
<dbReference type="InterPro" id="IPR006094">
    <property type="entry name" value="Oxid_FAD_bind_N"/>
</dbReference>
<dbReference type="OMA" id="NETAFPW"/>
<feature type="region of interest" description="Disordered" evidence="6">
    <location>
        <begin position="584"/>
        <end position="603"/>
    </location>
</feature>
<dbReference type="Proteomes" id="UP000011668">
    <property type="component" value="Unassembled WGS sequence"/>
</dbReference>